<dbReference type="EMBL" id="QKYT01000336">
    <property type="protein sequence ID" value="RIA86923.1"/>
    <property type="molecule type" value="Genomic_DNA"/>
</dbReference>
<proteinExistence type="predicted"/>
<evidence type="ECO:0000313" key="2">
    <source>
        <dbReference type="Proteomes" id="UP000265703"/>
    </source>
</evidence>
<evidence type="ECO:0000313" key="1">
    <source>
        <dbReference type="EMBL" id="RIA86923.1"/>
    </source>
</evidence>
<reference evidence="1 2" key="1">
    <citation type="submission" date="2018-06" db="EMBL/GenBank/DDBJ databases">
        <title>Comparative genomics reveals the genomic features of Rhizophagus irregularis, R. cerebriforme, R. diaphanum and Gigaspora rosea, and their symbiotic lifestyle signature.</title>
        <authorList>
            <person name="Morin E."/>
            <person name="San Clemente H."/>
            <person name="Chen E.C.H."/>
            <person name="De La Providencia I."/>
            <person name="Hainaut M."/>
            <person name="Kuo A."/>
            <person name="Kohler A."/>
            <person name="Murat C."/>
            <person name="Tang N."/>
            <person name="Roy S."/>
            <person name="Loubradou J."/>
            <person name="Henrissat B."/>
            <person name="Grigoriev I.V."/>
            <person name="Corradi N."/>
            <person name="Roux C."/>
            <person name="Martin F.M."/>
        </authorList>
    </citation>
    <scope>NUCLEOTIDE SEQUENCE [LARGE SCALE GENOMIC DNA]</scope>
    <source>
        <strain evidence="1 2">DAOM 227022</strain>
    </source>
</reference>
<name>A0A397SLA6_9GLOM</name>
<keyword evidence="2" id="KW-1185">Reference proteome</keyword>
<dbReference type="STRING" id="658196.A0A397SLA6"/>
<protein>
    <submittedName>
        <fullName evidence="1">Uncharacterized protein</fullName>
    </submittedName>
</protein>
<dbReference type="Proteomes" id="UP000265703">
    <property type="component" value="Unassembled WGS sequence"/>
</dbReference>
<accession>A0A397SLA6</accession>
<dbReference type="OrthoDB" id="2372440at2759"/>
<dbReference type="AlphaFoldDB" id="A0A397SLA6"/>
<comment type="caution">
    <text evidence="1">The sequence shown here is derived from an EMBL/GenBank/DDBJ whole genome shotgun (WGS) entry which is preliminary data.</text>
</comment>
<sequence length="78" mass="8740">MAQENPTKIIKSSNIGPITMNNPGAIYKSRTLSGMIQSAISLRSSRSQSITSDVKRKFEDTLIEKSNNNDNYTKEFEL</sequence>
<organism evidence="1 2">
    <name type="scientific">Glomus cerebriforme</name>
    <dbReference type="NCBI Taxonomy" id="658196"/>
    <lineage>
        <taxon>Eukaryota</taxon>
        <taxon>Fungi</taxon>
        <taxon>Fungi incertae sedis</taxon>
        <taxon>Mucoromycota</taxon>
        <taxon>Glomeromycotina</taxon>
        <taxon>Glomeromycetes</taxon>
        <taxon>Glomerales</taxon>
        <taxon>Glomeraceae</taxon>
        <taxon>Glomus</taxon>
    </lineage>
</organism>
<gene>
    <name evidence="1" type="ORF">C1645_828519</name>
</gene>